<dbReference type="InterPro" id="IPR027417">
    <property type="entry name" value="P-loop_NTPase"/>
</dbReference>
<comment type="subcellular location">
    <subcellularLocation>
        <location evidence="1">Nucleus</location>
    </subcellularLocation>
</comment>
<dbReference type="InterPro" id="IPR021110">
    <property type="entry name" value="DNA_rep_checkpnt_protein"/>
</dbReference>
<evidence type="ECO:0000256" key="1">
    <source>
        <dbReference type="ARBA" id="ARBA00004123"/>
    </source>
</evidence>
<evidence type="ECO:0000313" key="8">
    <source>
        <dbReference type="EMBL" id="PVU89624.1"/>
    </source>
</evidence>
<dbReference type="PANTHER" id="PTHR13710:SF108">
    <property type="entry name" value="ATP-DEPENDENT DNA HELICASE Q4"/>
    <property type="match status" value="1"/>
</dbReference>
<dbReference type="SUPFAM" id="SSF52540">
    <property type="entry name" value="P-loop containing nucleoside triphosphate hydrolases"/>
    <property type="match status" value="1"/>
</dbReference>
<feature type="region of interest" description="Disordered" evidence="6">
    <location>
        <begin position="278"/>
        <end position="303"/>
    </location>
</feature>
<evidence type="ECO:0000256" key="6">
    <source>
        <dbReference type="SAM" id="MobiDB-lite"/>
    </source>
</evidence>
<keyword evidence="3" id="KW-0539">Nucleus</keyword>
<feature type="compositionally biased region" description="Polar residues" evidence="6">
    <location>
        <begin position="93"/>
        <end position="102"/>
    </location>
</feature>
<dbReference type="GO" id="GO:0043138">
    <property type="term" value="F:3'-5' DNA helicase activity"/>
    <property type="evidence" value="ECO:0007669"/>
    <property type="project" value="UniProtKB-EC"/>
</dbReference>
<organism evidence="8 9">
    <name type="scientific">Furculomyces boomerangus</name>
    <dbReference type="NCBI Taxonomy" id="61424"/>
    <lineage>
        <taxon>Eukaryota</taxon>
        <taxon>Fungi</taxon>
        <taxon>Fungi incertae sedis</taxon>
        <taxon>Zoopagomycota</taxon>
        <taxon>Kickxellomycotina</taxon>
        <taxon>Harpellomycetes</taxon>
        <taxon>Harpellales</taxon>
        <taxon>Harpellaceae</taxon>
        <taxon>Furculomyces</taxon>
    </lineage>
</organism>
<dbReference type="Proteomes" id="UP000245699">
    <property type="component" value="Unassembled WGS sequence"/>
</dbReference>
<comment type="caution">
    <text evidence="8">The sequence shown here is derived from an EMBL/GenBank/DDBJ whole genome shotgun (WGS) entry which is preliminary data.</text>
</comment>
<accession>A0A2T9YBF2</accession>
<dbReference type="OrthoDB" id="5598754at2759"/>
<dbReference type="STRING" id="61424.A0A2T9YBF2"/>
<dbReference type="Pfam" id="PF11719">
    <property type="entry name" value="Drc1-Sld2"/>
    <property type="match status" value="1"/>
</dbReference>
<reference evidence="8 9" key="1">
    <citation type="journal article" date="2018" name="MBio">
        <title>Comparative Genomics Reveals the Core Gene Toolbox for the Fungus-Insect Symbiosis.</title>
        <authorList>
            <person name="Wang Y."/>
            <person name="Stata M."/>
            <person name="Wang W."/>
            <person name="Stajich J.E."/>
            <person name="White M.M."/>
            <person name="Moncalvo J.M."/>
        </authorList>
    </citation>
    <scope>NUCLEOTIDE SEQUENCE [LARGE SCALE GENOMIC DNA]</scope>
    <source>
        <strain evidence="8 9">AUS-77-4</strain>
    </source>
</reference>
<dbReference type="InterPro" id="IPR001650">
    <property type="entry name" value="Helicase_C-like"/>
</dbReference>
<feature type="region of interest" description="Disordered" evidence="6">
    <location>
        <begin position="68"/>
        <end position="103"/>
    </location>
</feature>
<evidence type="ECO:0000256" key="2">
    <source>
        <dbReference type="ARBA" id="ARBA00005446"/>
    </source>
</evidence>
<dbReference type="GO" id="GO:0005694">
    <property type="term" value="C:chromosome"/>
    <property type="evidence" value="ECO:0007669"/>
    <property type="project" value="TreeGrafter"/>
</dbReference>
<dbReference type="PROSITE" id="PS51194">
    <property type="entry name" value="HELICASE_CTER"/>
    <property type="match status" value="1"/>
</dbReference>
<dbReference type="AlphaFoldDB" id="A0A2T9YBF2"/>
<sequence>MIQESYNPTVQLSDLKKELKEYEKNYLAKHGKLPEKKELQENKEMENKYKLYYKLKKTMVTKTPDRRISIRNSSNGGMKTPKSVPNKMKEFENNTSPKNVDTYTPMKRYISDISMDGFEQDQETHIENKYISIQPPNMTTNQNEPIKGNVSTRTTINLKDFRKNFGGNNLFRASSIDNSNPSNNDTFSDEDMAKIDLNEITDGTDKKNKKATMKRQTKRIKLKPLDRIVKKKIQNKPQTGEHKGIMMVSQNFTRLNLRGKKKNYGASDRRRDFYKKMTRKHDAKESIQERNAAESDLRNNNEKMDFSFDGRPYEIEIEGENVARESSANNATIKDSNLSSLQLRELLVPKNTPGEILLSVSTSYWEKYMNEKNDLLLGMQGDVNGNVVVNIRELVNEIWGYKEIWKIQLDAIKRILNCQSTLVVMGLTKGESFVYKLCSLVLLLLTKPFEIDLVSFVAGSKKATFDHHIKNLPKILNGYSLPAKNWGYPQGTISDLESGKINILYLSVNQLLSFPDNSGLKVSFVVIQNAHCTSLNSVDYKPSYMLAGKKIKDSIKPSCVLATTKVCNEELAEELCYMSGLDPERAIVGKFDMVNPEMRYNIARVRQGQKDLELVELVTKLFTGNNKILIYTSNKKETERLVSVLMTNDIRSLTVYHNEMHYTNKLSTNENIKKGNYKIVLATVDSHPYLSTLSVSITIHYTLPRTVEEYLIQVSRCNNMHKTNAFSYNNKLLSIILVEDGCDEFAKKKGRVISSRLDKVAIKQFFNFLIDKVNEQNGKLKETLSNRVVAIETLENTQKKLDLNEYEIEDLIACFALLRPDQFSYLSKNYKRASIAFTKSRHHSSLGSLFCKSFVSSQNSVDIESVSNEYMLIPNEIYRKLSIHQQIHNDCVISYSESSVYMLLKSNSNEPNGNLVMDASFKENVRDDLVDEFIDLVCSYYQTVSKTLTKKISSWESILVAGRCENGGESFSEIYDGCERESHKFMERINLYFNEKMDENSSLKLCSQGSFDLSQTKFPPTETKISSINSTFVDNGVFGKLKSFVDQHYSRFSNGKSIARIFHGISTPKYSAIEWGWTDCWNKFSYIDFESLAETAHKLLIETNL</sequence>
<comment type="catalytic activity">
    <reaction evidence="4">
        <text>Couples ATP hydrolysis with the unwinding of duplex DNA by translocating in the 3'-5' direction.</text>
        <dbReference type="EC" id="5.6.2.4"/>
    </reaction>
</comment>
<evidence type="ECO:0000256" key="5">
    <source>
        <dbReference type="ARBA" id="ARBA00034808"/>
    </source>
</evidence>
<dbReference type="EC" id="5.6.2.4" evidence="5"/>
<protein>
    <recommendedName>
        <fullName evidence="5">DNA 3'-5' helicase</fullName>
        <ecNumber evidence="5">5.6.2.4</ecNumber>
    </recommendedName>
</protein>
<evidence type="ECO:0000256" key="4">
    <source>
        <dbReference type="ARBA" id="ARBA00034617"/>
    </source>
</evidence>
<name>A0A2T9YBF2_9FUNG</name>
<evidence type="ECO:0000313" key="9">
    <source>
        <dbReference type="Proteomes" id="UP000245699"/>
    </source>
</evidence>
<dbReference type="EMBL" id="MBFT01000532">
    <property type="protein sequence ID" value="PVU89624.1"/>
    <property type="molecule type" value="Genomic_DNA"/>
</dbReference>
<proteinExistence type="inferred from homology"/>
<gene>
    <name evidence="8" type="ORF">BB559_005010</name>
</gene>
<dbReference type="GO" id="GO:0000724">
    <property type="term" value="P:double-strand break repair via homologous recombination"/>
    <property type="evidence" value="ECO:0007669"/>
    <property type="project" value="TreeGrafter"/>
</dbReference>
<feature type="domain" description="Helicase C-terminal" evidence="7">
    <location>
        <begin position="613"/>
        <end position="781"/>
    </location>
</feature>
<dbReference type="GO" id="GO:0005634">
    <property type="term" value="C:nucleus"/>
    <property type="evidence" value="ECO:0007669"/>
    <property type="project" value="UniProtKB-SubCell"/>
</dbReference>
<evidence type="ECO:0000259" key="7">
    <source>
        <dbReference type="PROSITE" id="PS51194"/>
    </source>
</evidence>
<dbReference type="GO" id="GO:0009378">
    <property type="term" value="F:four-way junction helicase activity"/>
    <property type="evidence" value="ECO:0007669"/>
    <property type="project" value="TreeGrafter"/>
</dbReference>
<dbReference type="Gene3D" id="3.40.50.300">
    <property type="entry name" value="P-loop containing nucleotide triphosphate hydrolases"/>
    <property type="match status" value="2"/>
</dbReference>
<evidence type="ECO:0000256" key="3">
    <source>
        <dbReference type="ARBA" id="ARBA00023242"/>
    </source>
</evidence>
<dbReference type="GO" id="GO:0006260">
    <property type="term" value="P:DNA replication"/>
    <property type="evidence" value="ECO:0007669"/>
    <property type="project" value="InterPro"/>
</dbReference>
<comment type="similarity">
    <text evidence="2">Belongs to the helicase family. RecQ subfamily.</text>
</comment>
<dbReference type="GO" id="GO:0005737">
    <property type="term" value="C:cytoplasm"/>
    <property type="evidence" value="ECO:0007669"/>
    <property type="project" value="TreeGrafter"/>
</dbReference>
<dbReference type="PANTHER" id="PTHR13710">
    <property type="entry name" value="DNA HELICASE RECQ FAMILY MEMBER"/>
    <property type="match status" value="1"/>
</dbReference>
<keyword evidence="9" id="KW-1185">Reference proteome</keyword>
<dbReference type="Gene3D" id="1.10.10.1460">
    <property type="match status" value="1"/>
</dbReference>